<dbReference type="PANTHER" id="PTHR10655">
    <property type="entry name" value="LYSOPHOSPHOLIPASE-RELATED"/>
    <property type="match status" value="1"/>
</dbReference>
<name>A0A1Y2N2S6_PSEAH</name>
<dbReference type="Proteomes" id="UP000194360">
    <property type="component" value="Unassembled WGS sequence"/>
</dbReference>
<proteinExistence type="inferred from homology"/>
<dbReference type="PANTHER" id="PTHR10655:SF17">
    <property type="entry name" value="LYSOPHOSPHOLIPASE-LIKE PROTEIN 1"/>
    <property type="match status" value="1"/>
</dbReference>
<evidence type="ECO:0000256" key="2">
    <source>
        <dbReference type="ARBA" id="ARBA00022801"/>
    </source>
</evidence>
<evidence type="ECO:0000256" key="1">
    <source>
        <dbReference type="ARBA" id="ARBA00006499"/>
    </source>
</evidence>
<feature type="domain" description="Phospholipase/carboxylesterase/thioesterase" evidence="3">
    <location>
        <begin position="48"/>
        <end position="189"/>
    </location>
</feature>
<dbReference type="AlphaFoldDB" id="A0A1Y2N2S6"/>
<dbReference type="Gene3D" id="3.40.50.1820">
    <property type="entry name" value="alpha/beta hydrolase"/>
    <property type="match status" value="1"/>
</dbReference>
<dbReference type="InterPro" id="IPR003140">
    <property type="entry name" value="PLipase/COase/thioEstase"/>
</dbReference>
<dbReference type="Pfam" id="PF02230">
    <property type="entry name" value="Abhydrolase_2"/>
    <property type="match status" value="1"/>
</dbReference>
<comment type="similarity">
    <text evidence="1">Belongs to the AB hydrolase superfamily. AB hydrolase 2 family.</text>
</comment>
<dbReference type="InterPro" id="IPR029058">
    <property type="entry name" value="AB_hydrolase_fold"/>
</dbReference>
<dbReference type="RefSeq" id="WP_085912111.1">
    <property type="nucleotide sequence ID" value="NZ_AP018920.1"/>
</dbReference>
<protein>
    <submittedName>
        <fullName evidence="4">Phospholipase/Carboxylesterase</fullName>
    </submittedName>
</protein>
<reference evidence="4 5" key="1">
    <citation type="submission" date="2016-09" db="EMBL/GenBank/DDBJ databases">
        <title>Pseudonocardia autotrophica DSM535, a candidate organism with high potential of specific P450 cytochromes.</title>
        <authorList>
            <person name="Grumaz C."/>
            <person name="Vainshtein Y."/>
            <person name="Kirstahler P."/>
            <person name="Sohn K."/>
        </authorList>
    </citation>
    <scope>NUCLEOTIDE SEQUENCE [LARGE SCALE GENOMIC DNA]</scope>
    <source>
        <strain evidence="4 5">DSM 535</strain>
    </source>
</reference>
<gene>
    <name evidence="4" type="ORF">BG845_01822</name>
</gene>
<evidence type="ECO:0000313" key="5">
    <source>
        <dbReference type="Proteomes" id="UP000194360"/>
    </source>
</evidence>
<comment type="caution">
    <text evidence="4">The sequence shown here is derived from an EMBL/GenBank/DDBJ whole genome shotgun (WGS) entry which is preliminary data.</text>
</comment>
<accession>A0A1Y2N2S6</accession>
<evidence type="ECO:0000259" key="3">
    <source>
        <dbReference type="Pfam" id="PF02230"/>
    </source>
</evidence>
<dbReference type="GO" id="GO:0016787">
    <property type="term" value="F:hydrolase activity"/>
    <property type="evidence" value="ECO:0007669"/>
    <property type="project" value="UniProtKB-KW"/>
</dbReference>
<keyword evidence="5" id="KW-1185">Reference proteome</keyword>
<dbReference type="EMBL" id="MIGB01000007">
    <property type="protein sequence ID" value="OSY41793.1"/>
    <property type="molecule type" value="Genomic_DNA"/>
</dbReference>
<dbReference type="SUPFAM" id="SSF53474">
    <property type="entry name" value="alpha/beta-Hydrolases"/>
    <property type="match status" value="1"/>
</dbReference>
<dbReference type="STRING" id="2074.BG845_01822"/>
<sequence>MLRWGDPDAPVAVLALHGRGRDPADMRATATRFGPVPARFVAPRADGASWYPKPFLEPFEQNRAALERALGVVDDQLARLAEDGYDRDRVVLWGFSQGACLAAHHVLTRHTAPLAGLVLFTGGFVGPDPLPAPPAGSLAGTPVVLRSIADDPWVPRWRVEETAALLTAGGAAVDLRIEPGDEHVITDEACGAAAGLLRGSAADLLRGFTVGGGL</sequence>
<organism evidence="4 5">
    <name type="scientific">Pseudonocardia autotrophica</name>
    <name type="common">Amycolata autotrophica</name>
    <name type="synonym">Nocardia autotrophica</name>
    <dbReference type="NCBI Taxonomy" id="2074"/>
    <lineage>
        <taxon>Bacteria</taxon>
        <taxon>Bacillati</taxon>
        <taxon>Actinomycetota</taxon>
        <taxon>Actinomycetes</taxon>
        <taxon>Pseudonocardiales</taxon>
        <taxon>Pseudonocardiaceae</taxon>
        <taxon>Pseudonocardia</taxon>
    </lineage>
</organism>
<dbReference type="OrthoDB" id="9801763at2"/>
<keyword evidence="2" id="KW-0378">Hydrolase</keyword>
<evidence type="ECO:0000313" key="4">
    <source>
        <dbReference type="EMBL" id="OSY41793.1"/>
    </source>
</evidence>
<dbReference type="InterPro" id="IPR050565">
    <property type="entry name" value="LYPA1-2/EST-like"/>
</dbReference>